<dbReference type="EMBL" id="MU273625">
    <property type="protein sequence ID" value="KAI0030382.1"/>
    <property type="molecule type" value="Genomic_DNA"/>
</dbReference>
<reference evidence="1" key="1">
    <citation type="submission" date="2021-02" db="EMBL/GenBank/DDBJ databases">
        <authorList>
            <consortium name="DOE Joint Genome Institute"/>
            <person name="Ahrendt S."/>
            <person name="Looney B.P."/>
            <person name="Miyauchi S."/>
            <person name="Morin E."/>
            <person name="Drula E."/>
            <person name="Courty P.E."/>
            <person name="Chicoki N."/>
            <person name="Fauchery L."/>
            <person name="Kohler A."/>
            <person name="Kuo A."/>
            <person name="Labutti K."/>
            <person name="Pangilinan J."/>
            <person name="Lipzen A."/>
            <person name="Riley R."/>
            <person name="Andreopoulos W."/>
            <person name="He G."/>
            <person name="Johnson J."/>
            <person name="Barry K.W."/>
            <person name="Grigoriev I.V."/>
            <person name="Nagy L."/>
            <person name="Hibbett D."/>
            <person name="Henrissat B."/>
            <person name="Matheny P.B."/>
            <person name="Labbe J."/>
            <person name="Martin F."/>
        </authorList>
    </citation>
    <scope>NUCLEOTIDE SEQUENCE</scope>
    <source>
        <strain evidence="1">EC-137</strain>
    </source>
</reference>
<organism evidence="1 2">
    <name type="scientific">Vararia minispora EC-137</name>
    <dbReference type="NCBI Taxonomy" id="1314806"/>
    <lineage>
        <taxon>Eukaryota</taxon>
        <taxon>Fungi</taxon>
        <taxon>Dikarya</taxon>
        <taxon>Basidiomycota</taxon>
        <taxon>Agaricomycotina</taxon>
        <taxon>Agaricomycetes</taxon>
        <taxon>Russulales</taxon>
        <taxon>Lachnocladiaceae</taxon>
        <taxon>Vararia</taxon>
    </lineage>
</organism>
<keyword evidence="2" id="KW-1185">Reference proteome</keyword>
<gene>
    <name evidence="1" type="ORF">K488DRAFT_72246</name>
</gene>
<reference evidence="1" key="2">
    <citation type="journal article" date="2022" name="New Phytol.">
        <title>Evolutionary transition to the ectomycorrhizal habit in the genomes of a hyperdiverse lineage of mushroom-forming fungi.</title>
        <authorList>
            <person name="Looney B."/>
            <person name="Miyauchi S."/>
            <person name="Morin E."/>
            <person name="Drula E."/>
            <person name="Courty P.E."/>
            <person name="Kohler A."/>
            <person name="Kuo A."/>
            <person name="LaButti K."/>
            <person name="Pangilinan J."/>
            <person name="Lipzen A."/>
            <person name="Riley R."/>
            <person name="Andreopoulos W."/>
            <person name="He G."/>
            <person name="Johnson J."/>
            <person name="Nolan M."/>
            <person name="Tritt A."/>
            <person name="Barry K.W."/>
            <person name="Grigoriev I.V."/>
            <person name="Nagy L.G."/>
            <person name="Hibbett D."/>
            <person name="Henrissat B."/>
            <person name="Matheny P.B."/>
            <person name="Labbe J."/>
            <person name="Martin F.M."/>
        </authorList>
    </citation>
    <scope>NUCLEOTIDE SEQUENCE</scope>
    <source>
        <strain evidence="1">EC-137</strain>
    </source>
</reference>
<evidence type="ECO:0000313" key="2">
    <source>
        <dbReference type="Proteomes" id="UP000814128"/>
    </source>
</evidence>
<evidence type="ECO:0000313" key="1">
    <source>
        <dbReference type="EMBL" id="KAI0030382.1"/>
    </source>
</evidence>
<dbReference type="Proteomes" id="UP000814128">
    <property type="component" value="Unassembled WGS sequence"/>
</dbReference>
<comment type="caution">
    <text evidence="1">The sequence shown here is derived from an EMBL/GenBank/DDBJ whole genome shotgun (WGS) entry which is preliminary data.</text>
</comment>
<proteinExistence type="predicted"/>
<accession>A0ACB8QFE7</accession>
<protein>
    <submittedName>
        <fullName evidence="1">Uncharacterized protein</fullName>
    </submittedName>
</protein>
<name>A0ACB8QFE7_9AGAM</name>
<sequence length="205" mass="22842">MFPVGCLVFKGDPSAPNPALFEQMRNEADSLRGQGMIYQFWGRGAEKPYPFHWYLIWESDSRSAESLRPILSSLANRLQDLGVSHGAVDTFPVLMKTSPVPALRAPTTVNVIFMASVENADVARDAMDRSCARQDELAPPGFSCWAISTNMGGQRGLYVGGWESIENGALKERSIIMLGLRTRVKKATLLEKRPRTPTFQEHVRE</sequence>